<dbReference type="AlphaFoldDB" id="A0A069PAX7"/>
<evidence type="ECO:0000313" key="4">
    <source>
        <dbReference type="EMBL" id="KDR37803.1"/>
    </source>
</evidence>
<dbReference type="InterPro" id="IPR001789">
    <property type="entry name" value="Sig_transdc_resp-reg_receiver"/>
</dbReference>
<evidence type="ECO:0000256" key="1">
    <source>
        <dbReference type="ARBA" id="ARBA00022553"/>
    </source>
</evidence>
<accession>A0A069PAX7</accession>
<dbReference type="InterPro" id="IPR050595">
    <property type="entry name" value="Bact_response_regulator"/>
</dbReference>
<dbReference type="PANTHER" id="PTHR44591">
    <property type="entry name" value="STRESS RESPONSE REGULATOR PROTEIN 1"/>
    <property type="match status" value="1"/>
</dbReference>
<dbReference type="RefSeq" id="WP_035943123.1">
    <property type="nucleotide sequence ID" value="NZ_CADFFX010000042.1"/>
</dbReference>
<organism evidence="4 5">
    <name type="scientific">Caballeronia glathei</name>
    <dbReference type="NCBI Taxonomy" id="60547"/>
    <lineage>
        <taxon>Bacteria</taxon>
        <taxon>Pseudomonadati</taxon>
        <taxon>Pseudomonadota</taxon>
        <taxon>Betaproteobacteria</taxon>
        <taxon>Burkholderiales</taxon>
        <taxon>Burkholderiaceae</taxon>
        <taxon>Caballeronia</taxon>
    </lineage>
</organism>
<name>A0A069PAX7_9BURK</name>
<dbReference type="PROSITE" id="PS50110">
    <property type="entry name" value="RESPONSE_REGULATORY"/>
    <property type="match status" value="1"/>
</dbReference>
<dbReference type="SUPFAM" id="SSF52172">
    <property type="entry name" value="CheY-like"/>
    <property type="match status" value="1"/>
</dbReference>
<evidence type="ECO:0000256" key="2">
    <source>
        <dbReference type="PROSITE-ProRule" id="PRU00169"/>
    </source>
</evidence>
<feature type="modified residue" description="4-aspartylphosphate" evidence="2">
    <location>
        <position position="52"/>
    </location>
</feature>
<sequence length="115" mass="12662">MSTILLVDDEPDILVVLELLLAAQGYRVIATRNGAEALEAASACSPQLVISDWMMPVMDGAQLYRCFQGIPSLKEIPFVFMSAAVPPAEILGKAFLRKPFDPARLFGLVEQQIRR</sequence>
<keyword evidence="1 2" id="KW-0597">Phosphoprotein</keyword>
<keyword evidence="5" id="KW-1185">Reference proteome</keyword>
<feature type="domain" description="Response regulatory" evidence="3">
    <location>
        <begin position="3"/>
        <end position="113"/>
    </location>
</feature>
<dbReference type="InterPro" id="IPR011006">
    <property type="entry name" value="CheY-like_superfamily"/>
</dbReference>
<dbReference type="PANTHER" id="PTHR44591:SF3">
    <property type="entry name" value="RESPONSE REGULATORY DOMAIN-CONTAINING PROTEIN"/>
    <property type="match status" value="1"/>
</dbReference>
<dbReference type="GO" id="GO:0000160">
    <property type="term" value="P:phosphorelay signal transduction system"/>
    <property type="evidence" value="ECO:0007669"/>
    <property type="project" value="InterPro"/>
</dbReference>
<dbReference type="Proteomes" id="UP000027466">
    <property type="component" value="Unassembled WGS sequence"/>
</dbReference>
<dbReference type="EMBL" id="JFHC01000136">
    <property type="protein sequence ID" value="KDR37803.1"/>
    <property type="molecule type" value="Genomic_DNA"/>
</dbReference>
<protein>
    <submittedName>
        <fullName evidence="4">Response regulator receiver protein</fullName>
    </submittedName>
</protein>
<evidence type="ECO:0000313" key="5">
    <source>
        <dbReference type="Proteomes" id="UP000027466"/>
    </source>
</evidence>
<evidence type="ECO:0000259" key="3">
    <source>
        <dbReference type="PROSITE" id="PS50110"/>
    </source>
</evidence>
<gene>
    <name evidence="4" type="ORF">BG61_07000</name>
</gene>
<proteinExistence type="predicted"/>
<comment type="caution">
    <text evidence="4">The sequence shown here is derived from an EMBL/GenBank/DDBJ whole genome shotgun (WGS) entry which is preliminary data.</text>
</comment>
<dbReference type="Gene3D" id="3.40.50.2300">
    <property type="match status" value="1"/>
</dbReference>
<dbReference type="SMART" id="SM00448">
    <property type="entry name" value="REC"/>
    <property type="match status" value="1"/>
</dbReference>
<dbReference type="Pfam" id="PF00072">
    <property type="entry name" value="Response_reg"/>
    <property type="match status" value="1"/>
</dbReference>
<reference evidence="4 5" key="1">
    <citation type="submission" date="2014-03" db="EMBL/GenBank/DDBJ databases">
        <title>Draft Genome Sequences of Four Burkholderia Strains.</title>
        <authorList>
            <person name="Liu X.Y."/>
            <person name="Li C.X."/>
            <person name="Xu J.H."/>
        </authorList>
    </citation>
    <scope>NUCLEOTIDE SEQUENCE [LARGE SCALE GENOMIC DNA]</scope>
    <source>
        <strain evidence="4 5">DSM 50014</strain>
    </source>
</reference>